<dbReference type="OrthoDB" id="9788327at2"/>
<dbReference type="SUPFAM" id="SSF54001">
    <property type="entry name" value="Cysteine proteinases"/>
    <property type="match status" value="1"/>
</dbReference>
<dbReference type="Proteomes" id="UP000030111">
    <property type="component" value="Unassembled WGS sequence"/>
</dbReference>
<evidence type="ECO:0000256" key="1">
    <source>
        <dbReference type="SAM" id="SignalP"/>
    </source>
</evidence>
<proteinExistence type="predicted"/>
<evidence type="ECO:0000313" key="3">
    <source>
        <dbReference type="EMBL" id="KGO94800.1"/>
    </source>
</evidence>
<dbReference type="EMBL" id="JRLY01000001">
    <property type="protein sequence ID" value="KGO94800.1"/>
    <property type="molecule type" value="Genomic_DNA"/>
</dbReference>
<dbReference type="PANTHER" id="PTHR46333:SF2">
    <property type="entry name" value="CYTOKINESIS PROTEIN 3"/>
    <property type="match status" value="1"/>
</dbReference>
<dbReference type="eggNOG" id="COG5279">
    <property type="taxonomic scope" value="Bacteria"/>
</dbReference>
<keyword evidence="1" id="KW-0732">Signal</keyword>
<dbReference type="InterPro" id="IPR002931">
    <property type="entry name" value="Transglutaminase-like"/>
</dbReference>
<protein>
    <recommendedName>
        <fullName evidence="2">Transglutaminase-like domain-containing protein</fullName>
    </recommendedName>
</protein>
<sequence>MKNISKLFYIVLLLVTGIVNAQDFAKVDNTVKAYPKAFSDTNKFANQVKADFKTDADKARAIFTWIALNVRYDLAAYGVNQRPVAYSFTTQEEKLAQQKKFREELATKTLKSKKGVCEGYATLFAVVADKVGLEAVVVPGTSKSHPMHIGKAPGANDHAWNAVKVDGEWKLLDATWAAGVVTGDKPAFAFKFNDGYFFAEPDVFFLNHFPDDKKWLLTTKTEADFANLPLYYGNYLMEGYNFISPGFGTFTNKAGAVVPFKIKNLKAGDTVHYAFSKTRKIEEVTYTKNGDVAEFEVPLNANSVGTLTIYINQKSVAGYKVNR</sequence>
<name>A0A0A2N2W5_9FLAO</name>
<dbReference type="Pfam" id="PF01841">
    <property type="entry name" value="Transglut_core"/>
    <property type="match status" value="1"/>
</dbReference>
<accession>A0A0A2N2W5</accession>
<dbReference type="InterPro" id="IPR038765">
    <property type="entry name" value="Papain-like_cys_pep_sf"/>
</dbReference>
<dbReference type="RefSeq" id="WP_026992180.1">
    <property type="nucleotide sequence ID" value="NZ_JRLY01000001.1"/>
</dbReference>
<dbReference type="SMART" id="SM00460">
    <property type="entry name" value="TGc"/>
    <property type="match status" value="1"/>
</dbReference>
<gene>
    <name evidence="3" type="ORF">Q766_01415</name>
</gene>
<dbReference type="InterPro" id="IPR052557">
    <property type="entry name" value="CAP/Cytokinesis_protein"/>
</dbReference>
<dbReference type="Gene3D" id="3.10.620.30">
    <property type="match status" value="1"/>
</dbReference>
<organism evidence="3 4">
    <name type="scientific">Flavobacterium subsaxonicum WB 4.1-42 = DSM 21790</name>
    <dbReference type="NCBI Taxonomy" id="1121898"/>
    <lineage>
        <taxon>Bacteria</taxon>
        <taxon>Pseudomonadati</taxon>
        <taxon>Bacteroidota</taxon>
        <taxon>Flavobacteriia</taxon>
        <taxon>Flavobacteriales</taxon>
        <taxon>Flavobacteriaceae</taxon>
        <taxon>Flavobacterium</taxon>
    </lineage>
</organism>
<feature type="domain" description="Transglutaminase-like" evidence="2">
    <location>
        <begin position="109"/>
        <end position="176"/>
    </location>
</feature>
<evidence type="ECO:0000259" key="2">
    <source>
        <dbReference type="SMART" id="SM00460"/>
    </source>
</evidence>
<feature type="chain" id="PRO_5001992848" description="Transglutaminase-like domain-containing protein" evidence="1">
    <location>
        <begin position="22"/>
        <end position="323"/>
    </location>
</feature>
<dbReference type="STRING" id="1121898.GCA_000422725_00756"/>
<reference evidence="3 4" key="1">
    <citation type="submission" date="2013-09" db="EMBL/GenBank/DDBJ databases">
        <authorList>
            <person name="Zeng Z."/>
            <person name="Chen C."/>
        </authorList>
    </citation>
    <scope>NUCLEOTIDE SEQUENCE [LARGE SCALE GENOMIC DNA]</scope>
    <source>
        <strain evidence="3 4">WB 4.1-42</strain>
    </source>
</reference>
<evidence type="ECO:0000313" key="4">
    <source>
        <dbReference type="Proteomes" id="UP000030111"/>
    </source>
</evidence>
<dbReference type="GO" id="GO:0005737">
    <property type="term" value="C:cytoplasm"/>
    <property type="evidence" value="ECO:0007669"/>
    <property type="project" value="TreeGrafter"/>
</dbReference>
<keyword evidence="4" id="KW-1185">Reference proteome</keyword>
<comment type="caution">
    <text evidence="3">The sequence shown here is derived from an EMBL/GenBank/DDBJ whole genome shotgun (WGS) entry which is preliminary data.</text>
</comment>
<dbReference type="PANTHER" id="PTHR46333">
    <property type="entry name" value="CYTOKINESIS PROTEIN 3"/>
    <property type="match status" value="1"/>
</dbReference>
<feature type="signal peptide" evidence="1">
    <location>
        <begin position="1"/>
        <end position="21"/>
    </location>
</feature>
<dbReference type="AlphaFoldDB" id="A0A0A2N2W5"/>